<evidence type="ECO:0008006" key="3">
    <source>
        <dbReference type="Google" id="ProtNLM"/>
    </source>
</evidence>
<proteinExistence type="predicted"/>
<protein>
    <recommendedName>
        <fullName evidence="3">DUF3305 domain-containing protein</fullName>
    </recommendedName>
</protein>
<dbReference type="Pfam" id="PF11749">
    <property type="entry name" value="DUF3305"/>
    <property type="match status" value="1"/>
</dbReference>
<comment type="caution">
    <text evidence="1">The sequence shown here is derived from an EMBL/GenBank/DDBJ whole genome shotgun (WGS) entry which is preliminary data.</text>
</comment>
<organism evidence="1 2">
    <name type="scientific">Rhodovulum iodosum</name>
    <dbReference type="NCBI Taxonomy" id="68291"/>
    <lineage>
        <taxon>Bacteria</taxon>
        <taxon>Pseudomonadati</taxon>
        <taxon>Pseudomonadota</taxon>
        <taxon>Alphaproteobacteria</taxon>
        <taxon>Rhodobacterales</taxon>
        <taxon>Paracoccaceae</taxon>
        <taxon>Rhodovulum</taxon>
    </lineage>
</organism>
<keyword evidence="2" id="KW-1185">Reference proteome</keyword>
<dbReference type="InterPro" id="IPR021736">
    <property type="entry name" value="DUF3305"/>
</dbReference>
<evidence type="ECO:0000313" key="2">
    <source>
        <dbReference type="Proteomes" id="UP001560019"/>
    </source>
</evidence>
<gene>
    <name evidence="1" type="ORF">Ga0609869_000542</name>
</gene>
<evidence type="ECO:0000313" key="1">
    <source>
        <dbReference type="EMBL" id="MEX5727189.1"/>
    </source>
</evidence>
<accession>A0ABV3XQ60</accession>
<dbReference type="RefSeq" id="WP_245972387.1">
    <property type="nucleotide sequence ID" value="NZ_JBEHHI010000001.1"/>
</dbReference>
<sequence length="190" mass="20814">MNDAAARARMASMPIGVVLRRTPGTTRWAKWAWGAVAVTPGGGPGHWTELRREGDAVEFHAATVPLELHRSETEGYLVALNGAPPSVYVIMRRAGGPDDRPEIVAVTASAYEAQDHTDNGEDIVERVRMPEGLEAWIGDFCTRHHVDEAFVKRKRRPHLDAQTEDGKGDARIRQAADVFRSPGSIRGGRS</sequence>
<name>A0ABV3XQ60_9RHOB</name>
<dbReference type="Proteomes" id="UP001560019">
    <property type="component" value="Unassembled WGS sequence"/>
</dbReference>
<reference evidence="1 2" key="1">
    <citation type="submission" date="2024-06" db="EMBL/GenBank/DDBJ databases">
        <title>Genome of Rhodovulum iodosum, a marine photoferrotroph.</title>
        <authorList>
            <person name="Bianchini G."/>
            <person name="Nikeleit V."/>
            <person name="Kappler A."/>
            <person name="Bryce C."/>
            <person name="Sanchez-Baracaldo P."/>
        </authorList>
    </citation>
    <scope>NUCLEOTIDE SEQUENCE [LARGE SCALE GENOMIC DNA]</scope>
    <source>
        <strain evidence="1 2">UT/N1</strain>
    </source>
</reference>
<dbReference type="EMBL" id="JBEHHI010000001">
    <property type="protein sequence ID" value="MEX5727189.1"/>
    <property type="molecule type" value="Genomic_DNA"/>
</dbReference>